<comment type="caution">
    <text evidence="1">The sequence shown here is derived from an EMBL/GenBank/DDBJ whole genome shotgun (WGS) entry which is preliminary data.</text>
</comment>
<protein>
    <submittedName>
        <fullName evidence="1">Uncharacterized protein</fullName>
    </submittedName>
</protein>
<organism evidence="1 2">
    <name type="scientific">Papilio machaon</name>
    <name type="common">Old World swallowtail butterfly</name>
    <dbReference type="NCBI Taxonomy" id="76193"/>
    <lineage>
        <taxon>Eukaryota</taxon>
        <taxon>Metazoa</taxon>
        <taxon>Ecdysozoa</taxon>
        <taxon>Arthropoda</taxon>
        <taxon>Hexapoda</taxon>
        <taxon>Insecta</taxon>
        <taxon>Pterygota</taxon>
        <taxon>Neoptera</taxon>
        <taxon>Endopterygota</taxon>
        <taxon>Lepidoptera</taxon>
        <taxon>Glossata</taxon>
        <taxon>Ditrysia</taxon>
        <taxon>Papilionoidea</taxon>
        <taxon>Papilionidae</taxon>
        <taxon>Papilioninae</taxon>
        <taxon>Papilio</taxon>
    </lineage>
</organism>
<reference evidence="1 2" key="1">
    <citation type="journal article" date="2015" name="Nat. Commun.">
        <title>Outbred genome sequencing and CRISPR/Cas9 gene editing in butterflies.</title>
        <authorList>
            <person name="Li X."/>
            <person name="Fan D."/>
            <person name="Zhang W."/>
            <person name="Liu G."/>
            <person name="Zhang L."/>
            <person name="Zhao L."/>
            <person name="Fang X."/>
            <person name="Chen L."/>
            <person name="Dong Y."/>
            <person name="Chen Y."/>
            <person name="Ding Y."/>
            <person name="Zhao R."/>
            <person name="Feng M."/>
            <person name="Zhu Y."/>
            <person name="Feng Y."/>
            <person name="Jiang X."/>
            <person name="Zhu D."/>
            <person name="Xiang H."/>
            <person name="Feng X."/>
            <person name="Li S."/>
            <person name="Wang J."/>
            <person name="Zhang G."/>
            <person name="Kronforst M.R."/>
            <person name="Wang W."/>
        </authorList>
    </citation>
    <scope>NUCLEOTIDE SEQUENCE [LARGE SCALE GENOMIC DNA]</scope>
    <source>
        <strain evidence="1">Ya'a_city_454_Pm</strain>
        <tissue evidence="1">Whole body</tissue>
    </source>
</reference>
<dbReference type="EMBL" id="LADJ01057546">
    <property type="protein sequence ID" value="KPJ21582.1"/>
    <property type="molecule type" value="Genomic_DNA"/>
</dbReference>
<evidence type="ECO:0000313" key="2">
    <source>
        <dbReference type="Proteomes" id="UP000053240"/>
    </source>
</evidence>
<proteinExistence type="predicted"/>
<sequence length="63" mass="7637">MFLFSRIEKPVYKKEEEKSNEISNLETTQEVEIKEEPMVVDSVEKEVVEQEKTVCFFYLYHKM</sequence>
<dbReference type="AlphaFoldDB" id="A0A0N0PG39"/>
<keyword evidence="2" id="KW-1185">Reference proteome</keyword>
<dbReference type="InParanoid" id="A0A0N0PG39"/>
<evidence type="ECO:0000313" key="1">
    <source>
        <dbReference type="EMBL" id="KPJ21582.1"/>
    </source>
</evidence>
<accession>A0A0N0PG39</accession>
<gene>
    <name evidence="1" type="ORF">RR48_00168</name>
</gene>
<name>A0A0N0PG39_PAPMA</name>
<dbReference type="Proteomes" id="UP000053240">
    <property type="component" value="Unassembled WGS sequence"/>
</dbReference>